<dbReference type="OrthoDB" id="9811121at2"/>
<reference evidence="1 2" key="1">
    <citation type="journal article" date="2019" name="Gut">
        <title>Antibiotics-induced monodominance of a novel gut bacterial order.</title>
        <authorList>
            <person name="Hildebrand F."/>
            <person name="Moitinho-Silva L."/>
            <person name="Blasche S."/>
            <person name="Jahn M.T."/>
            <person name="Gossmann T.I."/>
            <person name="Heuerta-Cepas J."/>
            <person name="Hercog R."/>
            <person name="Luetge M."/>
            <person name="Bahram M."/>
            <person name="Pryszlak A."/>
            <person name="Alves R.J."/>
            <person name="Waszak S.M."/>
            <person name="Zhu A."/>
            <person name="Ye L."/>
            <person name="Costea P.I."/>
            <person name="Aalvink S."/>
            <person name="Belzer C."/>
            <person name="Forslund S.K."/>
            <person name="Sunagawa S."/>
            <person name="Hentschel U."/>
            <person name="Merten C."/>
            <person name="Patil K.R."/>
            <person name="Benes V."/>
            <person name="Bork P."/>
        </authorList>
    </citation>
    <scope>NUCLEOTIDE SEQUENCE [LARGE SCALE GENOMIC DNA]</scope>
    <source>
        <strain evidence="1 2">HDS1380</strain>
    </source>
</reference>
<protein>
    <recommendedName>
        <fullName evidence="3">CN hydrolase domain-containing protein</fullName>
    </recommendedName>
</protein>
<evidence type="ECO:0000313" key="1">
    <source>
        <dbReference type="EMBL" id="RXZ61080.1"/>
    </source>
</evidence>
<evidence type="ECO:0000313" key="2">
    <source>
        <dbReference type="Proteomes" id="UP000291269"/>
    </source>
</evidence>
<dbReference type="InterPro" id="IPR036526">
    <property type="entry name" value="C-N_Hydrolase_sf"/>
</dbReference>
<dbReference type="Proteomes" id="UP000291269">
    <property type="component" value="Unassembled WGS sequence"/>
</dbReference>
<gene>
    <name evidence="1" type="ORF">ESZ91_01485</name>
</gene>
<dbReference type="RefSeq" id="WP_129223400.1">
    <property type="nucleotide sequence ID" value="NZ_SDOZ01000002.1"/>
</dbReference>
<evidence type="ECO:0008006" key="3">
    <source>
        <dbReference type="Google" id="ProtNLM"/>
    </source>
</evidence>
<name>A0A4Q2KB15_9FIRM</name>
<dbReference type="Gene3D" id="3.60.110.10">
    <property type="entry name" value="Carbon-nitrogen hydrolase"/>
    <property type="match status" value="1"/>
</dbReference>
<dbReference type="AlphaFoldDB" id="A0A4Q2KB15"/>
<organism evidence="1 2">
    <name type="scientific">Candidatus Borkfalkia ceftriaxoniphila</name>
    <dbReference type="NCBI Taxonomy" id="2508949"/>
    <lineage>
        <taxon>Bacteria</taxon>
        <taxon>Bacillati</taxon>
        <taxon>Bacillota</taxon>
        <taxon>Clostridia</taxon>
        <taxon>Christensenellales</taxon>
        <taxon>Christensenellaceae</taxon>
        <taxon>Candidatus Borkfalkia</taxon>
    </lineage>
</organism>
<proteinExistence type="predicted"/>
<comment type="caution">
    <text evidence="1">The sequence shown here is derived from an EMBL/GenBank/DDBJ whole genome shotgun (WGS) entry which is preliminary data.</text>
</comment>
<dbReference type="EMBL" id="SDOZ01000002">
    <property type="protein sequence ID" value="RXZ61080.1"/>
    <property type="molecule type" value="Genomic_DNA"/>
</dbReference>
<dbReference type="SUPFAM" id="SSF56317">
    <property type="entry name" value="Carbon-nitrogen hydrolase"/>
    <property type="match status" value="1"/>
</dbReference>
<sequence>MKIHFVTEGSLNGFWDKTEGIDCDVIVFGFNGLENVYYERELDGETGKLEDLAIMSRELSAVVVSGCYTYSCNRKRKSAAIADKGRILGVSDMLCNLDDGEFTSGAHLRVYETSAGRIGLVIGEDLFFPEVVKTLSDCDADIAICLYEENVDFLPQVLMRAFAFCYGLDICLCGAGIAQVASTGGELSLSSPAPECDAEIDCKREYHLIGLRKRGLRREIKDSF</sequence>
<keyword evidence="2" id="KW-1185">Reference proteome</keyword>
<accession>A0A4Q2KB15</accession>